<feature type="transmembrane region" description="Helical" evidence="7">
    <location>
        <begin position="44"/>
        <end position="62"/>
    </location>
</feature>
<evidence type="ECO:0000313" key="9">
    <source>
        <dbReference type="Proteomes" id="UP000070409"/>
    </source>
</evidence>
<protein>
    <recommendedName>
        <fullName evidence="10">Sulfate exporter family transporter</fullName>
    </recommendedName>
</protein>
<feature type="transmembrane region" description="Helical" evidence="7">
    <location>
        <begin position="293"/>
        <end position="312"/>
    </location>
</feature>
<proteinExistence type="inferred from homology"/>
<dbReference type="Pfam" id="PF03601">
    <property type="entry name" value="Cons_hypoth698"/>
    <property type="match status" value="1"/>
</dbReference>
<evidence type="ECO:0000256" key="1">
    <source>
        <dbReference type="ARBA" id="ARBA00004651"/>
    </source>
</evidence>
<feature type="transmembrane region" description="Helical" evidence="7">
    <location>
        <begin position="21"/>
        <end position="38"/>
    </location>
</feature>
<dbReference type="InterPro" id="IPR018383">
    <property type="entry name" value="UPF0324_pro"/>
</dbReference>
<feature type="transmembrane region" description="Helical" evidence="7">
    <location>
        <begin position="74"/>
        <end position="94"/>
    </location>
</feature>
<evidence type="ECO:0000313" key="8">
    <source>
        <dbReference type="EMBL" id="KXP01428.1"/>
    </source>
</evidence>
<evidence type="ECO:0000256" key="4">
    <source>
        <dbReference type="ARBA" id="ARBA00022692"/>
    </source>
</evidence>
<feature type="transmembrane region" description="Helical" evidence="7">
    <location>
        <begin position="197"/>
        <end position="218"/>
    </location>
</feature>
<keyword evidence="5 7" id="KW-1133">Transmembrane helix</keyword>
<dbReference type="EMBL" id="LSRE01000001">
    <property type="protein sequence ID" value="KXP01428.1"/>
    <property type="molecule type" value="Genomic_DNA"/>
</dbReference>
<keyword evidence="3" id="KW-1003">Cell membrane</keyword>
<feature type="transmembrane region" description="Helical" evidence="7">
    <location>
        <begin position="230"/>
        <end position="248"/>
    </location>
</feature>
<keyword evidence="4 7" id="KW-0812">Transmembrane</keyword>
<keyword evidence="9" id="KW-1185">Reference proteome</keyword>
<dbReference type="PANTHER" id="PTHR30106:SF1">
    <property type="entry name" value="UPF0324 MEMBRANE PROTEIN FN0533"/>
    <property type="match status" value="1"/>
</dbReference>
<sequence>MSTAAAPSDTRTAPHSRLRRAVPGAALALAVAAVATVVGRVIPVLGAPVAAVLLGAALATALRPARRWPGTATGFALTGGVALQVAVVLLGSQLSLGQAWAVGRSSIPVMFGTMAVCFGAAALFGKWLGIESTLRTLLGVGTAICGASAIAAVTPVLRPKPSTVAYALSTVFVFNVAAVLTFPWLGHMLDMGQHAFGVFAGTAVNDTSSVVAAAVTYGDEATRTAVVVKLTRALMIVPVVLVLAYVVARRRPTTADAPRPRATKLVPWFLVGFVALAGLNSIVPFPADLRSTLGLASTLLITWALAAIGLSTDLSALRRTGWTPLLFGGLLWITVSASSLGIQALTTGLH</sequence>
<comment type="similarity">
    <text evidence="2">Belongs to the UPF0324 family.</text>
</comment>
<feature type="transmembrane region" description="Helical" evidence="7">
    <location>
        <begin position="268"/>
        <end position="287"/>
    </location>
</feature>
<evidence type="ECO:0000256" key="7">
    <source>
        <dbReference type="SAM" id="Phobius"/>
    </source>
</evidence>
<feature type="transmembrane region" description="Helical" evidence="7">
    <location>
        <begin position="137"/>
        <end position="157"/>
    </location>
</feature>
<accession>A0A137ZTC0</accession>
<evidence type="ECO:0000256" key="3">
    <source>
        <dbReference type="ARBA" id="ARBA00022475"/>
    </source>
</evidence>
<evidence type="ECO:0000256" key="2">
    <source>
        <dbReference type="ARBA" id="ARBA00007977"/>
    </source>
</evidence>
<feature type="transmembrane region" description="Helical" evidence="7">
    <location>
        <begin position="163"/>
        <end position="185"/>
    </location>
</feature>
<gene>
    <name evidence="8" type="ORF">AXK61_01025</name>
</gene>
<dbReference type="Proteomes" id="UP000070409">
    <property type="component" value="Unassembled WGS sequence"/>
</dbReference>
<reference evidence="8 9" key="1">
    <citation type="submission" date="2016-02" db="EMBL/GenBank/DDBJ databases">
        <authorList>
            <person name="Teng J.L."/>
            <person name="Tang Y."/>
            <person name="Huang Y."/>
            <person name="Guo F."/>
            <person name="Wei W."/>
            <person name="Chen J.H."/>
            <person name="Wong S.Y."/>
            <person name="Lau S.K."/>
            <person name="Woo P.C."/>
        </authorList>
    </citation>
    <scope>NUCLEOTIDE SEQUENCE [LARGE SCALE GENOMIC DNA]</scope>
    <source>
        <strain evidence="8 9">JCM 13375</strain>
    </source>
</reference>
<feature type="transmembrane region" description="Helical" evidence="7">
    <location>
        <begin position="324"/>
        <end position="345"/>
    </location>
</feature>
<feature type="transmembrane region" description="Helical" evidence="7">
    <location>
        <begin position="106"/>
        <end position="125"/>
    </location>
</feature>
<name>A0A137ZTC0_9ACTN</name>
<comment type="caution">
    <text evidence="8">The sequence shown here is derived from an EMBL/GenBank/DDBJ whole genome shotgun (WGS) entry which is preliminary data.</text>
</comment>
<organism evidence="8 9">
    <name type="scientific">Tsukamurella pseudospumae</name>
    <dbReference type="NCBI Taxonomy" id="239498"/>
    <lineage>
        <taxon>Bacteria</taxon>
        <taxon>Bacillati</taxon>
        <taxon>Actinomycetota</taxon>
        <taxon>Actinomycetes</taxon>
        <taxon>Mycobacteriales</taxon>
        <taxon>Tsukamurellaceae</taxon>
        <taxon>Tsukamurella</taxon>
    </lineage>
</organism>
<evidence type="ECO:0000256" key="5">
    <source>
        <dbReference type="ARBA" id="ARBA00022989"/>
    </source>
</evidence>
<dbReference type="PANTHER" id="PTHR30106">
    <property type="entry name" value="INNER MEMBRANE PROTEIN YEIH-RELATED"/>
    <property type="match status" value="1"/>
</dbReference>
<dbReference type="RefSeq" id="WP_068743332.1">
    <property type="nucleotide sequence ID" value="NZ_LSRE01000001.1"/>
</dbReference>
<evidence type="ECO:0008006" key="10">
    <source>
        <dbReference type="Google" id="ProtNLM"/>
    </source>
</evidence>
<comment type="subcellular location">
    <subcellularLocation>
        <location evidence="1">Cell membrane</location>
        <topology evidence="1">Multi-pass membrane protein</topology>
    </subcellularLocation>
</comment>
<evidence type="ECO:0000256" key="6">
    <source>
        <dbReference type="ARBA" id="ARBA00023136"/>
    </source>
</evidence>
<keyword evidence="6 7" id="KW-0472">Membrane</keyword>